<dbReference type="PROSITE" id="PS50532">
    <property type="entry name" value="HTH_IS408"/>
    <property type="match status" value="1"/>
</dbReference>
<dbReference type="PROSITE" id="PS50994">
    <property type="entry name" value="INTEGRASE"/>
    <property type="match status" value="1"/>
</dbReference>
<dbReference type="PANTHER" id="PTHR35004:SF8">
    <property type="entry name" value="TRANSPOSASE RV3428C-RELATED"/>
    <property type="match status" value="1"/>
</dbReference>
<reference evidence="4" key="1">
    <citation type="submission" date="2016-10" db="EMBL/GenBank/DDBJ databases">
        <title>Sequence of Gallionella enrichment culture.</title>
        <authorList>
            <person name="Poehlein A."/>
            <person name="Muehling M."/>
            <person name="Daniel R."/>
        </authorList>
    </citation>
    <scope>NUCLEOTIDE SEQUENCE</scope>
</reference>
<evidence type="ECO:0000256" key="1">
    <source>
        <dbReference type="ARBA" id="ARBA00009277"/>
    </source>
</evidence>
<protein>
    <submittedName>
        <fullName evidence="4">Integrase core domain protein</fullName>
    </submittedName>
</protein>
<dbReference type="GO" id="GO:0003676">
    <property type="term" value="F:nucleic acid binding"/>
    <property type="evidence" value="ECO:0007669"/>
    <property type="project" value="InterPro"/>
</dbReference>
<feature type="domain" description="Integrase catalytic" evidence="3">
    <location>
        <begin position="139"/>
        <end position="331"/>
    </location>
</feature>
<dbReference type="InterPro" id="IPR017895">
    <property type="entry name" value="HTH_IS408/IS1162_type"/>
</dbReference>
<dbReference type="InterPro" id="IPR054353">
    <property type="entry name" value="IstA-like_C"/>
</dbReference>
<dbReference type="InterPro" id="IPR036397">
    <property type="entry name" value="RNaseH_sf"/>
</dbReference>
<dbReference type="EMBL" id="MLJW01001457">
    <property type="protein sequence ID" value="OIQ78156.1"/>
    <property type="molecule type" value="Genomic_DNA"/>
</dbReference>
<feature type="domain" description="HTH IS408-type" evidence="2">
    <location>
        <begin position="11"/>
        <end position="90"/>
    </location>
</feature>
<dbReference type="InterPro" id="IPR012337">
    <property type="entry name" value="RNaseH-like_sf"/>
</dbReference>
<sequence length="518" mass="58016">MPALRINMRKLKDALRLKFESGLSHQQIASALGISKGVVTKYVGLAVAAGLNGQSIAAMDEATLERRLLASPRPSDTYAQPDYGRIHQELARKGVTLTLLWEEYCAQVGDEHSADHPVKPWRYSQFCENYRRFARLLKRSMRQVHRAGEKLFIDYAGPTIALIDGGQEVGRANLFVAALGVSGYCFCTATPAQAAKDWLDATAQALRFYGGVPQLIVPDNPRALVTQADRYEPVLTETVRDFARHYGCSVLPARAYHPQDKPKVELSVLLVERWILARLRKFQFASVQEVNDAIAPLLQWLNQRAFQKLPGSRASVFAQIDAPALMALPVQPWEWSVFKTVRVHIDSHVEFEGHRYSVPTALVGRTLELRVTAHALEALHRGERVASHMRCAHKGGFTTVTEHLPERHQHQAQWTPERLIAWGQRIGVACAATVQKMLERQPHPEHAYRACLGLLSLSKRYSPARLEAACTMALGLGTSKYTHIRDILLNRRDLLQASATPEWTSPAHAHVRGASYYQ</sequence>
<dbReference type="Gene3D" id="3.30.420.10">
    <property type="entry name" value="Ribonuclease H-like superfamily/Ribonuclease H"/>
    <property type="match status" value="1"/>
</dbReference>
<proteinExistence type="inferred from homology"/>
<evidence type="ECO:0000259" key="2">
    <source>
        <dbReference type="PROSITE" id="PS50532"/>
    </source>
</evidence>
<organism evidence="4">
    <name type="scientific">mine drainage metagenome</name>
    <dbReference type="NCBI Taxonomy" id="410659"/>
    <lineage>
        <taxon>unclassified sequences</taxon>
        <taxon>metagenomes</taxon>
        <taxon>ecological metagenomes</taxon>
    </lineage>
</organism>
<evidence type="ECO:0000313" key="4">
    <source>
        <dbReference type="EMBL" id="OIQ78156.1"/>
    </source>
</evidence>
<dbReference type="GO" id="GO:0015074">
    <property type="term" value="P:DNA integration"/>
    <property type="evidence" value="ECO:0007669"/>
    <property type="project" value="InterPro"/>
</dbReference>
<accession>A0A1J5QDY5</accession>
<dbReference type="InterPro" id="IPR001584">
    <property type="entry name" value="Integrase_cat-core"/>
</dbReference>
<dbReference type="Pfam" id="PF00665">
    <property type="entry name" value="rve"/>
    <property type="match status" value="1"/>
</dbReference>
<evidence type="ECO:0000259" key="3">
    <source>
        <dbReference type="PROSITE" id="PS50994"/>
    </source>
</evidence>
<dbReference type="AlphaFoldDB" id="A0A1J5QDY5"/>
<dbReference type="SUPFAM" id="SSF53098">
    <property type="entry name" value="Ribonuclease H-like"/>
    <property type="match status" value="1"/>
</dbReference>
<gene>
    <name evidence="4" type="ORF">GALL_401420</name>
</gene>
<dbReference type="PANTHER" id="PTHR35004">
    <property type="entry name" value="TRANSPOSASE RV3428C-RELATED"/>
    <property type="match status" value="1"/>
</dbReference>
<comment type="similarity">
    <text evidence="1">Belongs to the transposase IS21/IS408/IS1162 family.</text>
</comment>
<name>A0A1J5QDY5_9ZZZZ</name>
<dbReference type="NCBIfam" id="NF033546">
    <property type="entry name" value="transpos_IS21"/>
    <property type="match status" value="1"/>
</dbReference>
<dbReference type="Pfam" id="PF22483">
    <property type="entry name" value="Mu-transpos_C_2"/>
    <property type="match status" value="1"/>
</dbReference>
<comment type="caution">
    <text evidence="4">The sequence shown here is derived from an EMBL/GenBank/DDBJ whole genome shotgun (WGS) entry which is preliminary data.</text>
</comment>